<dbReference type="EMBL" id="BMVN01000016">
    <property type="protein sequence ID" value="GHA37007.1"/>
    <property type="molecule type" value="Genomic_DNA"/>
</dbReference>
<proteinExistence type="predicted"/>
<keyword evidence="2" id="KW-1185">Reference proteome</keyword>
<organism evidence="1 2">
    <name type="scientific">Streptomyces canarius</name>
    <dbReference type="NCBI Taxonomy" id="285453"/>
    <lineage>
        <taxon>Bacteria</taxon>
        <taxon>Bacillati</taxon>
        <taxon>Actinomycetota</taxon>
        <taxon>Actinomycetes</taxon>
        <taxon>Kitasatosporales</taxon>
        <taxon>Streptomycetaceae</taxon>
        <taxon>Streptomyces</taxon>
    </lineage>
</organism>
<protein>
    <submittedName>
        <fullName evidence="1">Uncharacterized protein</fullName>
    </submittedName>
</protein>
<evidence type="ECO:0000313" key="1">
    <source>
        <dbReference type="EMBL" id="GHA37007.1"/>
    </source>
</evidence>
<dbReference type="Proteomes" id="UP000653644">
    <property type="component" value="Unassembled WGS sequence"/>
</dbReference>
<name>A0ABQ3CS63_9ACTN</name>
<sequence length="77" mass="8402">MDTVCIPGFSQQDRDREIILSTPLVTDVFPVVNRDDAHFGDNMRAGGGHDPMDTGRRAAVRAPDARCSHGFNARPGH</sequence>
<reference evidence="2" key="1">
    <citation type="journal article" date="2019" name="Int. J. Syst. Evol. Microbiol.">
        <title>The Global Catalogue of Microorganisms (GCM) 10K type strain sequencing project: providing services to taxonomists for standard genome sequencing and annotation.</title>
        <authorList>
            <consortium name="The Broad Institute Genomics Platform"/>
            <consortium name="The Broad Institute Genome Sequencing Center for Infectious Disease"/>
            <person name="Wu L."/>
            <person name="Ma J."/>
        </authorList>
    </citation>
    <scope>NUCLEOTIDE SEQUENCE [LARGE SCALE GENOMIC DNA]</scope>
    <source>
        <strain evidence="2">JCM 4733</strain>
    </source>
</reference>
<gene>
    <name evidence="1" type="ORF">GCM10010345_47010</name>
</gene>
<accession>A0ABQ3CS63</accession>
<comment type="caution">
    <text evidence="1">The sequence shown here is derived from an EMBL/GenBank/DDBJ whole genome shotgun (WGS) entry which is preliminary data.</text>
</comment>
<evidence type="ECO:0000313" key="2">
    <source>
        <dbReference type="Proteomes" id="UP000653644"/>
    </source>
</evidence>